<dbReference type="PROSITE" id="PS50178">
    <property type="entry name" value="ZF_FYVE"/>
    <property type="match status" value="1"/>
</dbReference>
<dbReference type="AlphaFoldDB" id="A0ABD0TWQ6"/>
<gene>
    <name evidence="10" type="ORF">M5K25_026155</name>
</gene>
<dbReference type="Gene3D" id="3.30.40.10">
    <property type="entry name" value="Zinc/RING finger domain, C3HC4 (zinc finger)"/>
    <property type="match status" value="1"/>
</dbReference>
<evidence type="ECO:0000256" key="4">
    <source>
        <dbReference type="ARBA" id="ARBA00022771"/>
    </source>
</evidence>
<evidence type="ECO:0000256" key="8">
    <source>
        <dbReference type="PROSITE-ProRule" id="PRU00091"/>
    </source>
</evidence>
<keyword evidence="6" id="KW-0472">Membrane</keyword>
<dbReference type="FunFam" id="3.50.7.10:FF:000007">
    <property type="entry name" value="1-phosphatidylinositol 3-phosphate 5-kinase isoform X1"/>
    <property type="match status" value="1"/>
</dbReference>
<keyword evidence="3" id="KW-0967">Endosome</keyword>
<dbReference type="Pfam" id="PF01363">
    <property type="entry name" value="FYVE"/>
    <property type="match status" value="1"/>
</dbReference>
<dbReference type="GO" id="GO:0010008">
    <property type="term" value="C:endosome membrane"/>
    <property type="evidence" value="ECO:0007669"/>
    <property type="project" value="UniProtKB-SubCell"/>
</dbReference>
<feature type="domain" description="FYVE-type" evidence="9">
    <location>
        <begin position="36"/>
        <end position="102"/>
    </location>
</feature>
<dbReference type="InterPro" id="IPR013083">
    <property type="entry name" value="Znf_RING/FYVE/PHD"/>
</dbReference>
<evidence type="ECO:0000256" key="5">
    <source>
        <dbReference type="ARBA" id="ARBA00022833"/>
    </source>
</evidence>
<proteinExistence type="predicted"/>
<reference evidence="10 11" key="1">
    <citation type="journal article" date="2024" name="Plant Biotechnol. J.">
        <title>Dendrobium thyrsiflorum genome and its molecular insights into genes involved in important horticultural traits.</title>
        <authorList>
            <person name="Chen B."/>
            <person name="Wang J.Y."/>
            <person name="Zheng P.J."/>
            <person name="Li K.L."/>
            <person name="Liang Y.M."/>
            <person name="Chen X.F."/>
            <person name="Zhang C."/>
            <person name="Zhao X."/>
            <person name="He X."/>
            <person name="Zhang G.Q."/>
            <person name="Liu Z.J."/>
            <person name="Xu Q."/>
        </authorList>
    </citation>
    <scope>NUCLEOTIDE SEQUENCE [LARGE SCALE GENOMIC DNA]</scope>
    <source>
        <strain evidence="10">GZMU011</strain>
    </source>
</reference>
<evidence type="ECO:0000256" key="1">
    <source>
        <dbReference type="ARBA" id="ARBA00004608"/>
    </source>
</evidence>
<dbReference type="SUPFAM" id="SSF57903">
    <property type="entry name" value="FYVE/PHD zinc finger"/>
    <property type="match status" value="1"/>
</dbReference>
<dbReference type="EMBL" id="JANQDX010000019">
    <property type="protein sequence ID" value="KAL0904083.1"/>
    <property type="molecule type" value="Genomic_DNA"/>
</dbReference>
<dbReference type="CDD" id="cd03334">
    <property type="entry name" value="Fab1_TCP"/>
    <property type="match status" value="1"/>
</dbReference>
<keyword evidence="5" id="KW-0862">Zinc</keyword>
<comment type="subcellular location">
    <subcellularLocation>
        <location evidence="1">Endosome membrane</location>
    </subcellularLocation>
</comment>
<dbReference type="Pfam" id="PF00118">
    <property type="entry name" value="Cpn60_TCP1"/>
    <property type="match status" value="1"/>
</dbReference>
<keyword evidence="2" id="KW-0479">Metal-binding</keyword>
<evidence type="ECO:0000313" key="10">
    <source>
        <dbReference type="EMBL" id="KAL0904083.1"/>
    </source>
</evidence>
<dbReference type="FunFam" id="3.30.40.10:FF:000384">
    <property type="entry name" value="1-phosphatidylinositol-3-phosphate 5-kinase FAB1B"/>
    <property type="match status" value="1"/>
</dbReference>
<organism evidence="10 11">
    <name type="scientific">Dendrobium thyrsiflorum</name>
    <name type="common">Pinecone-like raceme dendrobium</name>
    <name type="synonym">Orchid</name>
    <dbReference type="NCBI Taxonomy" id="117978"/>
    <lineage>
        <taxon>Eukaryota</taxon>
        <taxon>Viridiplantae</taxon>
        <taxon>Streptophyta</taxon>
        <taxon>Embryophyta</taxon>
        <taxon>Tracheophyta</taxon>
        <taxon>Spermatophyta</taxon>
        <taxon>Magnoliopsida</taxon>
        <taxon>Liliopsida</taxon>
        <taxon>Asparagales</taxon>
        <taxon>Orchidaceae</taxon>
        <taxon>Epidendroideae</taxon>
        <taxon>Malaxideae</taxon>
        <taxon>Dendrobiinae</taxon>
        <taxon>Dendrobium</taxon>
    </lineage>
</organism>
<evidence type="ECO:0000259" key="9">
    <source>
        <dbReference type="PROSITE" id="PS50178"/>
    </source>
</evidence>
<dbReference type="PANTHER" id="PTHR45748">
    <property type="entry name" value="1-PHOSPHATIDYLINOSITOL 3-PHOSPHATE 5-KINASE-RELATED"/>
    <property type="match status" value="1"/>
</dbReference>
<dbReference type="InterPro" id="IPR011011">
    <property type="entry name" value="Znf_FYVE_PHD"/>
</dbReference>
<dbReference type="InterPro" id="IPR002423">
    <property type="entry name" value="Cpn60/GroEL/TCP-1"/>
</dbReference>
<dbReference type="SUPFAM" id="SSF52029">
    <property type="entry name" value="GroEL apical domain-like"/>
    <property type="match status" value="1"/>
</dbReference>
<comment type="caution">
    <text evidence="10">The sequence shown here is derived from an EMBL/GenBank/DDBJ whole genome shotgun (WGS) entry which is preliminary data.</text>
</comment>
<dbReference type="InterPro" id="IPR017455">
    <property type="entry name" value="Znf_FYVE-rel"/>
</dbReference>
<protein>
    <recommendedName>
        <fullName evidence="7">Phosphatidylinositol 3-phosphate 5-kinase type III</fullName>
    </recommendedName>
</protein>
<dbReference type="SMART" id="SM00064">
    <property type="entry name" value="FYVE"/>
    <property type="match status" value="1"/>
</dbReference>
<dbReference type="GO" id="GO:0008270">
    <property type="term" value="F:zinc ion binding"/>
    <property type="evidence" value="ECO:0007669"/>
    <property type="project" value="UniProtKB-KW"/>
</dbReference>
<sequence>MGTRENMFSGLLELVKSWLPRRTESAYVSRDFWMPDNSCRVCYDCDVQFTTFVRKHHCRLCGRVFCGKCTANSIPVPSVDPKNKQLDGDRVRVCNFCFQQWRQEVPPAANIILTSNPGMDDSSLTDSMISTRSSCTLRSSTMTACSMSYSKETYQRVPYGSPSSSVQSGIMEPGTNKQDTLMLGRNVNSAAYIGNTCSNNFGYCLNSDKCRSDDDDDAYGVCYSDSAAHHFPHSDDYYGSVDFDETDQDYDTNNVLLAEENIPSEDVCSPVVDCTNLLDFTYSDEMAEAGPEHRDEYGVSSSIYAMEGADEPVDFENNELLWLPTEPEDEEDESEAIYNGEDNDATGEWGYLRMSKSFGSGSTDEHRGAMKNIVGGHFRALIAQLLQVENLPIGDEGDKESWLEIITSLSWEAATLLKPDTSKGGGMDPGGYVKVKCIACGHRSQSVVVRGVVCKKNVAHRHMKSNIEKPNILILGGALEYQRVMNYLSSFDTLLQQEMDHLKMAIARIGSNNPHVLLVEKSVSRFAQDFLLAKDISLVLNIKRPLLERISRCTGAQIVPSIDHLSSPRLGRCDLFRVEKFFEEHGSAGQGGRRW</sequence>
<accession>A0ABD0TWQ6</accession>
<evidence type="ECO:0000256" key="7">
    <source>
        <dbReference type="ARBA" id="ARBA00077223"/>
    </source>
</evidence>
<keyword evidence="11" id="KW-1185">Reference proteome</keyword>
<dbReference type="InterPro" id="IPR000306">
    <property type="entry name" value="Znf_FYVE"/>
</dbReference>
<evidence type="ECO:0000256" key="6">
    <source>
        <dbReference type="ARBA" id="ARBA00023136"/>
    </source>
</evidence>
<dbReference type="PANTHER" id="PTHR45748:SF7">
    <property type="entry name" value="1-PHOSPHATIDYLINOSITOL 3-PHOSPHATE 5-KINASE-RELATED"/>
    <property type="match status" value="1"/>
</dbReference>
<evidence type="ECO:0000256" key="2">
    <source>
        <dbReference type="ARBA" id="ARBA00022723"/>
    </source>
</evidence>
<evidence type="ECO:0000256" key="3">
    <source>
        <dbReference type="ARBA" id="ARBA00022753"/>
    </source>
</evidence>
<keyword evidence="4 8" id="KW-0863">Zinc-finger</keyword>
<dbReference type="Gene3D" id="3.50.7.10">
    <property type="entry name" value="GroEL"/>
    <property type="match status" value="1"/>
</dbReference>
<name>A0ABD0TWQ6_DENTH</name>
<dbReference type="Proteomes" id="UP001552299">
    <property type="component" value="Unassembled WGS sequence"/>
</dbReference>
<evidence type="ECO:0000313" key="11">
    <source>
        <dbReference type="Proteomes" id="UP001552299"/>
    </source>
</evidence>
<dbReference type="InterPro" id="IPR027409">
    <property type="entry name" value="GroEL-like_apical_dom_sf"/>
</dbReference>